<dbReference type="Gene3D" id="3.30.300.20">
    <property type="match status" value="1"/>
</dbReference>
<sequence>MSESPVEAQGHIVTLRATSSLEEGVRSRIQLRDFAVVADEPAELGGTDRGPNPMEYVLGGLVSCLTVMIRLIAAERQLRVDGVDFDVEGDLDLRGLYGTAPVRPDFLEVRGTVWLDTPEDPDRIALLRDEVYRRCPAYNLYRRAGIPVQLEWRIRGRS</sequence>
<keyword evidence="2" id="KW-1185">Reference proteome</keyword>
<dbReference type="InterPro" id="IPR003718">
    <property type="entry name" value="OsmC/Ohr_fam"/>
</dbReference>
<name>E6SHA1_THEM7</name>
<protein>
    <submittedName>
        <fullName evidence="1">OsmC family protein</fullName>
    </submittedName>
</protein>
<dbReference type="RefSeq" id="WP_013496066.1">
    <property type="nucleotide sequence ID" value="NC_014831.1"/>
</dbReference>
<evidence type="ECO:0000313" key="2">
    <source>
        <dbReference type="Proteomes" id="UP000008915"/>
    </source>
</evidence>
<dbReference type="Proteomes" id="UP000008915">
    <property type="component" value="Chromosome"/>
</dbReference>
<dbReference type="Pfam" id="PF02566">
    <property type="entry name" value="OsmC"/>
    <property type="match status" value="1"/>
</dbReference>
<dbReference type="InterPro" id="IPR052924">
    <property type="entry name" value="OsmC/Ohr_hydroprdx_reductase"/>
</dbReference>
<organism evidence="1 2">
    <name type="scientific">Thermaerobacter marianensis (strain ATCC 700841 / DSM 12885 / JCM 10246 / 7p75a)</name>
    <dbReference type="NCBI Taxonomy" id="644966"/>
    <lineage>
        <taxon>Bacteria</taxon>
        <taxon>Bacillati</taxon>
        <taxon>Bacillota</taxon>
        <taxon>Clostridia</taxon>
        <taxon>Eubacteriales</taxon>
        <taxon>Clostridiales Family XVII. Incertae Sedis</taxon>
        <taxon>Thermaerobacter</taxon>
    </lineage>
</organism>
<dbReference type="eggNOG" id="COG1765">
    <property type="taxonomic scope" value="Bacteria"/>
</dbReference>
<dbReference type="KEGG" id="tmr:Tmar_1656"/>
<dbReference type="InterPro" id="IPR036102">
    <property type="entry name" value="OsmC/Ohrsf"/>
</dbReference>
<dbReference type="PANTHER" id="PTHR35368">
    <property type="entry name" value="HYDROPEROXIDE REDUCTASE"/>
    <property type="match status" value="1"/>
</dbReference>
<dbReference type="InterPro" id="IPR015946">
    <property type="entry name" value="KH_dom-like_a/b"/>
</dbReference>
<dbReference type="PANTHER" id="PTHR35368:SF1">
    <property type="entry name" value="HYDROPEROXIDE REDUCTASE"/>
    <property type="match status" value="1"/>
</dbReference>
<evidence type="ECO:0000313" key="1">
    <source>
        <dbReference type="EMBL" id="ADU51765.1"/>
    </source>
</evidence>
<dbReference type="HOGENOM" id="CLU_100275_2_1_9"/>
<proteinExistence type="predicted"/>
<dbReference type="SUPFAM" id="SSF82784">
    <property type="entry name" value="OsmC-like"/>
    <property type="match status" value="1"/>
</dbReference>
<dbReference type="AlphaFoldDB" id="E6SHA1"/>
<dbReference type="EMBL" id="CP002344">
    <property type="protein sequence ID" value="ADU51765.1"/>
    <property type="molecule type" value="Genomic_DNA"/>
</dbReference>
<gene>
    <name evidence="1" type="ordered locus">Tmar_1656</name>
</gene>
<accession>E6SHA1</accession>
<reference evidence="2" key="2">
    <citation type="journal article" date="2010" name="Stand. Genomic Sci.">
        <title>Complete genome sequence of Thermaerobacter marianensis type strain (7p75aT).</title>
        <authorList>
            <person name="Han C."/>
            <person name="Gu W."/>
            <person name="Zhang X."/>
            <person name="Lapidus A."/>
            <person name="Nolan M."/>
            <person name="Copeland A."/>
            <person name="Lucas S."/>
            <person name="Glavina Del Rio T."/>
            <person name="Tice H."/>
            <person name="Cheng J."/>
            <person name="Tapia R."/>
            <person name="Goodwin L."/>
            <person name="Pitluck S."/>
            <person name="Pagani I."/>
            <person name="Ivanova N."/>
            <person name="Mavromatis K."/>
            <person name="Mikhailova N."/>
            <person name="Pati A."/>
            <person name="Chen A."/>
            <person name="Palaniappan K."/>
            <person name="Land M."/>
            <person name="Hauser L."/>
            <person name="Chang Y."/>
            <person name="Jeffries C."/>
            <person name="Schneider S."/>
            <person name="Rohde M."/>
            <person name="Goker M."/>
            <person name="Pukall R."/>
            <person name="Woyke T."/>
            <person name="Bristow J."/>
            <person name="Eisen J."/>
            <person name="Markowitz V."/>
            <person name="Hugenholtz P."/>
            <person name="Kyrpides N."/>
            <person name="Klenk H."/>
            <person name="Detter J."/>
        </authorList>
    </citation>
    <scope>NUCLEOTIDE SEQUENCE [LARGE SCALE GENOMIC DNA]</scope>
    <source>
        <strain evidence="2">ATCC 700841 / DSM 12885 / JCM 10246 / 7p75a</strain>
    </source>
</reference>
<reference evidence="1 2" key="1">
    <citation type="journal article" date="2010" name="Stand. Genomic Sci.">
        <title>Complete genome sequence of Thermaerobacter marianensis type strain (7p75a).</title>
        <authorList>
            <person name="Han C."/>
            <person name="Gu W."/>
            <person name="Zhang X."/>
            <person name="Lapidus A."/>
            <person name="Nolan M."/>
            <person name="Copeland A."/>
            <person name="Lucas S."/>
            <person name="Del Rio T.G."/>
            <person name="Tice H."/>
            <person name="Cheng J.F."/>
            <person name="Tapia R."/>
            <person name="Goodwin L."/>
            <person name="Pitluck S."/>
            <person name="Pagani I."/>
            <person name="Ivanova N."/>
            <person name="Mavromatis K."/>
            <person name="Mikhailova N."/>
            <person name="Pati A."/>
            <person name="Chen A."/>
            <person name="Palaniappan K."/>
            <person name="Land M."/>
            <person name="Hauser L."/>
            <person name="Chang Y.J."/>
            <person name="Jeffries C.D."/>
            <person name="Schneider S."/>
            <person name="Rohde M."/>
            <person name="Goker M."/>
            <person name="Pukall R."/>
            <person name="Woyke T."/>
            <person name="Bristow J."/>
            <person name="Eisen J.A."/>
            <person name="Markowitz V."/>
            <person name="Hugenholtz P."/>
            <person name="Kyrpides N.C."/>
            <person name="Klenk H.P."/>
            <person name="Detter J.C."/>
        </authorList>
    </citation>
    <scope>NUCLEOTIDE SEQUENCE [LARGE SCALE GENOMIC DNA]</scope>
    <source>
        <strain evidence="2">ATCC 700841 / DSM 12885 / JCM 10246 / 7p75a</strain>
    </source>
</reference>